<evidence type="ECO:0000256" key="6">
    <source>
        <dbReference type="SAM" id="Phobius"/>
    </source>
</evidence>
<feature type="transmembrane region" description="Helical" evidence="6">
    <location>
        <begin position="78"/>
        <end position="102"/>
    </location>
</feature>
<dbReference type="Gene3D" id="1.20.1250.20">
    <property type="entry name" value="MFS general substrate transporter like domains"/>
    <property type="match status" value="1"/>
</dbReference>
<organism evidence="7 8">
    <name type="scientific">Aspergillus tamarii</name>
    <dbReference type="NCBI Taxonomy" id="41984"/>
    <lineage>
        <taxon>Eukaryota</taxon>
        <taxon>Fungi</taxon>
        <taxon>Dikarya</taxon>
        <taxon>Ascomycota</taxon>
        <taxon>Pezizomycotina</taxon>
        <taxon>Eurotiomycetes</taxon>
        <taxon>Eurotiomycetidae</taxon>
        <taxon>Eurotiales</taxon>
        <taxon>Aspergillaceae</taxon>
        <taxon>Aspergillus</taxon>
        <taxon>Aspergillus subgen. Circumdati</taxon>
    </lineage>
</organism>
<evidence type="ECO:0000313" key="8">
    <source>
        <dbReference type="Proteomes" id="UP000326950"/>
    </source>
</evidence>
<dbReference type="Proteomes" id="UP000326950">
    <property type="component" value="Unassembled WGS sequence"/>
</dbReference>
<feature type="transmembrane region" description="Helical" evidence="6">
    <location>
        <begin position="346"/>
        <end position="362"/>
    </location>
</feature>
<proteinExistence type="inferred from homology"/>
<sequence length="536" mass="59008">MTDIEENRTHKENASPTPWELEHLTRVPDDIKWTIYLIAVAELAERFTYRCVTAPLQNYVQNAREDPLRPGALNMGQGIATCISFFYMGWTSLAPVIGAIVADAWIGRYWTIVLGTGCSWSGSLLLFSTSFPASLDKGAGLPGLLVALFLLGLGSGGIRSNVAPLIADQYVRKPVQVRTLENGTKVLVDPDLTIQTIYGRYYWVVNLGPLAVIPASWLELKVSFWAAFMLPLVFWLLTATILIPCRASYNVQKPRGSVIIQAAQVFWLGLKGGFNLNAAKPSCITETHLAFAVSWDDKFVDELRVALVACTVFCIFPIYWVCYGQMNNSLVSQAAAMETYGIPNDMMSFFNTIGVLAFIPLMEKVLFPALQRHNIDFKPISRIAVGFVVIACAMGYSAGIQALIYKSPPCYDHPLQGPCSNEGTTPNNVNVFLQIPTFAMLAVTEILSITTGMEYAYTKAPKSMRSLAVSIFILMNAIGSALGIALSPVSKDPSILIEFASLSGVMFLTAILSWVFLDRYNKKEKEMNKLHDVNDG</sequence>
<comment type="similarity">
    <text evidence="2">Belongs to the major facilitator superfamily. Proton-dependent oligopeptide transporter (POT/PTR) (TC 2.A.17) family.</text>
</comment>
<dbReference type="InterPro" id="IPR036259">
    <property type="entry name" value="MFS_trans_sf"/>
</dbReference>
<reference evidence="7 8" key="1">
    <citation type="submission" date="2019-04" db="EMBL/GenBank/DDBJ databases">
        <title>Friends and foes A comparative genomics study of 23 Aspergillus species from section Flavi.</title>
        <authorList>
            <consortium name="DOE Joint Genome Institute"/>
            <person name="Kjaerbolling I."/>
            <person name="Vesth T."/>
            <person name="Frisvad J.C."/>
            <person name="Nybo J.L."/>
            <person name="Theobald S."/>
            <person name="Kildgaard S."/>
            <person name="Isbrandt T."/>
            <person name="Kuo A."/>
            <person name="Sato A."/>
            <person name="Lyhne E.K."/>
            <person name="Kogle M.E."/>
            <person name="Wiebenga A."/>
            <person name="Kun R.S."/>
            <person name="Lubbers R.J."/>
            <person name="Makela M.R."/>
            <person name="Barry K."/>
            <person name="Chovatia M."/>
            <person name="Clum A."/>
            <person name="Daum C."/>
            <person name="Haridas S."/>
            <person name="He G."/>
            <person name="LaButti K."/>
            <person name="Lipzen A."/>
            <person name="Mondo S."/>
            <person name="Riley R."/>
            <person name="Salamov A."/>
            <person name="Simmons B.A."/>
            <person name="Magnuson J.K."/>
            <person name="Henrissat B."/>
            <person name="Mortensen U.H."/>
            <person name="Larsen T.O."/>
            <person name="Devries R.P."/>
            <person name="Grigoriev I.V."/>
            <person name="Machida M."/>
            <person name="Baker S.E."/>
            <person name="Andersen M.R."/>
        </authorList>
    </citation>
    <scope>NUCLEOTIDE SEQUENCE [LARGE SCALE GENOMIC DNA]</scope>
    <source>
        <strain evidence="7 8">CBS 117626</strain>
    </source>
</reference>
<keyword evidence="3 6" id="KW-0812">Transmembrane</keyword>
<dbReference type="GO" id="GO:0016020">
    <property type="term" value="C:membrane"/>
    <property type="evidence" value="ECO:0007669"/>
    <property type="project" value="UniProtKB-SubCell"/>
</dbReference>
<evidence type="ECO:0000256" key="1">
    <source>
        <dbReference type="ARBA" id="ARBA00004141"/>
    </source>
</evidence>
<feature type="transmembrane region" description="Helical" evidence="6">
    <location>
        <begin position="305"/>
        <end position="326"/>
    </location>
</feature>
<dbReference type="PANTHER" id="PTHR11654">
    <property type="entry name" value="OLIGOPEPTIDE TRANSPORTER-RELATED"/>
    <property type="match status" value="1"/>
</dbReference>
<feature type="transmembrane region" description="Helical" evidence="6">
    <location>
        <begin position="139"/>
        <end position="158"/>
    </location>
</feature>
<feature type="transmembrane region" description="Helical" evidence="6">
    <location>
        <begin position="467"/>
        <end position="489"/>
    </location>
</feature>
<feature type="transmembrane region" description="Helical" evidence="6">
    <location>
        <begin position="201"/>
        <end position="218"/>
    </location>
</feature>
<accession>A0A5N6UTY0</accession>
<keyword evidence="8" id="KW-1185">Reference proteome</keyword>
<dbReference type="GO" id="GO:0022857">
    <property type="term" value="F:transmembrane transporter activity"/>
    <property type="evidence" value="ECO:0007669"/>
    <property type="project" value="InterPro"/>
</dbReference>
<evidence type="ECO:0000256" key="2">
    <source>
        <dbReference type="ARBA" id="ARBA00005982"/>
    </source>
</evidence>
<dbReference type="InterPro" id="IPR000109">
    <property type="entry name" value="POT_fam"/>
</dbReference>
<feature type="transmembrane region" description="Helical" evidence="6">
    <location>
        <begin position="431"/>
        <end position="455"/>
    </location>
</feature>
<evidence type="ECO:0000256" key="5">
    <source>
        <dbReference type="ARBA" id="ARBA00023136"/>
    </source>
</evidence>
<name>A0A5N6UTY0_ASPTM</name>
<dbReference type="SUPFAM" id="SSF103473">
    <property type="entry name" value="MFS general substrate transporter"/>
    <property type="match status" value="1"/>
</dbReference>
<evidence type="ECO:0000256" key="4">
    <source>
        <dbReference type="ARBA" id="ARBA00022989"/>
    </source>
</evidence>
<dbReference type="OrthoDB" id="8904098at2759"/>
<feature type="transmembrane region" description="Helical" evidence="6">
    <location>
        <begin position="109"/>
        <end position="127"/>
    </location>
</feature>
<keyword evidence="5 6" id="KW-0472">Membrane</keyword>
<dbReference type="EMBL" id="ML738635">
    <property type="protein sequence ID" value="KAE8161960.1"/>
    <property type="molecule type" value="Genomic_DNA"/>
</dbReference>
<evidence type="ECO:0000256" key="3">
    <source>
        <dbReference type="ARBA" id="ARBA00022692"/>
    </source>
</evidence>
<comment type="subcellular location">
    <subcellularLocation>
        <location evidence="1">Membrane</location>
        <topology evidence="1">Multi-pass membrane protein</topology>
    </subcellularLocation>
</comment>
<protein>
    <submittedName>
        <fullName evidence="7">Oligopeptide transporter</fullName>
    </submittedName>
</protein>
<keyword evidence="4 6" id="KW-1133">Transmembrane helix</keyword>
<feature type="transmembrane region" description="Helical" evidence="6">
    <location>
        <begin position="383"/>
        <end position="405"/>
    </location>
</feature>
<evidence type="ECO:0000313" key="7">
    <source>
        <dbReference type="EMBL" id="KAE8161960.1"/>
    </source>
</evidence>
<dbReference type="Pfam" id="PF00854">
    <property type="entry name" value="PTR2"/>
    <property type="match status" value="1"/>
</dbReference>
<dbReference type="AlphaFoldDB" id="A0A5N6UTY0"/>
<feature type="transmembrane region" description="Helical" evidence="6">
    <location>
        <begin position="224"/>
        <end position="245"/>
    </location>
</feature>
<gene>
    <name evidence="7" type="ORF">BDV40DRAFT_300884</name>
</gene>
<feature type="transmembrane region" description="Helical" evidence="6">
    <location>
        <begin position="495"/>
        <end position="517"/>
    </location>
</feature>